<dbReference type="Proteomes" id="UP000663852">
    <property type="component" value="Unassembled WGS sequence"/>
</dbReference>
<dbReference type="GO" id="GO:0016020">
    <property type="term" value="C:membrane"/>
    <property type="evidence" value="ECO:0007669"/>
    <property type="project" value="UniProtKB-SubCell"/>
</dbReference>
<reference evidence="8" key="1">
    <citation type="submission" date="2021-02" db="EMBL/GenBank/DDBJ databases">
        <authorList>
            <person name="Nowell W R."/>
        </authorList>
    </citation>
    <scope>NUCLEOTIDE SEQUENCE</scope>
</reference>
<comment type="subcellular location">
    <subcellularLocation>
        <location evidence="1">Membrane</location>
        <topology evidence="1">Multi-pass membrane protein</topology>
    </subcellularLocation>
</comment>
<evidence type="ECO:0000259" key="7">
    <source>
        <dbReference type="PROSITE" id="PS51751"/>
    </source>
</evidence>
<dbReference type="InterPro" id="IPR033118">
    <property type="entry name" value="EXPERA"/>
</dbReference>
<evidence type="ECO:0000256" key="4">
    <source>
        <dbReference type="ARBA" id="ARBA00023136"/>
    </source>
</evidence>
<keyword evidence="10" id="KW-1185">Reference proteome</keyword>
<feature type="transmembrane region" description="Helical" evidence="6">
    <location>
        <begin position="133"/>
        <end position="155"/>
    </location>
</feature>
<dbReference type="Proteomes" id="UP000663828">
    <property type="component" value="Unassembled WGS sequence"/>
</dbReference>
<keyword evidence="2 5" id="KW-0812">Transmembrane</keyword>
<proteinExistence type="predicted"/>
<feature type="domain" description="EXPERA" evidence="7">
    <location>
        <begin position="4"/>
        <end position="151"/>
    </location>
</feature>
<evidence type="ECO:0000313" key="10">
    <source>
        <dbReference type="Proteomes" id="UP000663828"/>
    </source>
</evidence>
<feature type="transmembrane region" description="Helical" evidence="6">
    <location>
        <begin position="106"/>
        <end position="127"/>
    </location>
</feature>
<dbReference type="OrthoDB" id="433124at2759"/>
<evidence type="ECO:0000256" key="6">
    <source>
        <dbReference type="SAM" id="Phobius"/>
    </source>
</evidence>
<protein>
    <recommendedName>
        <fullName evidence="7">EXPERA domain-containing protein</fullName>
    </recommendedName>
</protein>
<organism evidence="8 10">
    <name type="scientific">Adineta ricciae</name>
    <name type="common">Rotifer</name>
    <dbReference type="NCBI Taxonomy" id="249248"/>
    <lineage>
        <taxon>Eukaryota</taxon>
        <taxon>Metazoa</taxon>
        <taxon>Spiralia</taxon>
        <taxon>Gnathifera</taxon>
        <taxon>Rotifera</taxon>
        <taxon>Eurotatoria</taxon>
        <taxon>Bdelloidea</taxon>
        <taxon>Adinetida</taxon>
        <taxon>Adinetidae</taxon>
        <taxon>Adineta</taxon>
    </lineage>
</organism>
<feature type="transmembrane region" description="Helical" evidence="6">
    <location>
        <begin position="7"/>
        <end position="25"/>
    </location>
</feature>
<feature type="transmembrane region" description="Helical" evidence="6">
    <location>
        <begin position="74"/>
        <end position="94"/>
    </location>
</feature>
<dbReference type="EMBL" id="CAJNOJ010000300">
    <property type="protein sequence ID" value="CAF1381518.1"/>
    <property type="molecule type" value="Genomic_DNA"/>
</dbReference>
<gene>
    <name evidence="9" type="ORF">EDS130_LOCUS34953</name>
    <name evidence="8" type="ORF">XAT740_LOCUS1421</name>
</gene>
<evidence type="ECO:0000313" key="8">
    <source>
        <dbReference type="EMBL" id="CAF0770444.1"/>
    </source>
</evidence>
<dbReference type="EMBL" id="CAJNOR010000044">
    <property type="protein sequence ID" value="CAF0770444.1"/>
    <property type="molecule type" value="Genomic_DNA"/>
</dbReference>
<dbReference type="PROSITE" id="PS51751">
    <property type="entry name" value="EXPERA"/>
    <property type="match status" value="1"/>
</dbReference>
<evidence type="ECO:0000256" key="2">
    <source>
        <dbReference type="ARBA" id="ARBA00022692"/>
    </source>
</evidence>
<accession>A0A813QQK0</accession>
<comment type="caution">
    <text evidence="8">The sequence shown here is derived from an EMBL/GenBank/DDBJ whole genome shotgun (WGS) entry which is preliminary data.</text>
</comment>
<dbReference type="AlphaFoldDB" id="A0A813QQK0"/>
<evidence type="ECO:0000313" key="9">
    <source>
        <dbReference type="EMBL" id="CAF1381518.1"/>
    </source>
</evidence>
<evidence type="ECO:0000256" key="5">
    <source>
        <dbReference type="PROSITE-ProRule" id="PRU01087"/>
    </source>
</evidence>
<keyword evidence="3 5" id="KW-1133">Transmembrane helix</keyword>
<sequence length="171" mass="20327">MRSIDKLIVGTFLVFFLIALTIDYINAVAPMNKQIQDEDTSKWSWPPAFILKLFYWWGHNVDPFLLTNESITKVLAVLSPFVFAPFYLVGIYAICYKKQWIRMPMLLYALVLFFDLGYFFYQAIFGLEKSNNLVLFTLGYGYYQVFPLILIYRFWSKDVFETKRLKRKKTN</sequence>
<evidence type="ECO:0000256" key="1">
    <source>
        <dbReference type="ARBA" id="ARBA00004141"/>
    </source>
</evidence>
<evidence type="ECO:0000256" key="3">
    <source>
        <dbReference type="ARBA" id="ARBA00022989"/>
    </source>
</evidence>
<keyword evidence="4 5" id="KW-0472">Membrane</keyword>
<name>A0A813QQK0_ADIRI</name>